<sequence>MAIEHKDLMELCLEHHNPEALYIEGINQYFFHNNPSKALDYLRQSAKENMIRETMTSFKNIHFDYERYYYKAGGGYEWIPNECSMYASG</sequence>
<protein>
    <recommendedName>
        <fullName evidence="1">At2g35280-like TPR domain-containing protein</fullName>
    </recommendedName>
</protein>
<organism evidence="2 3">
    <name type="scientific">Brassica campestris</name>
    <name type="common">Field mustard</name>
    <dbReference type="NCBI Taxonomy" id="3711"/>
    <lineage>
        <taxon>Eukaryota</taxon>
        <taxon>Viridiplantae</taxon>
        <taxon>Streptophyta</taxon>
        <taxon>Embryophyta</taxon>
        <taxon>Tracheophyta</taxon>
        <taxon>Spermatophyta</taxon>
        <taxon>Magnoliopsida</taxon>
        <taxon>eudicotyledons</taxon>
        <taxon>Gunneridae</taxon>
        <taxon>Pentapetalae</taxon>
        <taxon>rosids</taxon>
        <taxon>malvids</taxon>
        <taxon>Brassicales</taxon>
        <taxon>Brassicaceae</taxon>
        <taxon>Brassiceae</taxon>
        <taxon>Brassica</taxon>
    </lineage>
</organism>
<evidence type="ECO:0000313" key="2">
    <source>
        <dbReference type="EMBL" id="CAG7875478.1"/>
    </source>
</evidence>
<gene>
    <name evidence="2" type="ORF">BRAPAZ1V2_A05P19990.2</name>
</gene>
<proteinExistence type="predicted"/>
<evidence type="ECO:0000313" key="3">
    <source>
        <dbReference type="Proteomes" id="UP000694005"/>
    </source>
</evidence>
<dbReference type="InterPro" id="IPR057136">
    <property type="entry name" value="At2g35280_TPR_dom"/>
</dbReference>
<accession>A0A8D9DJH1</accession>
<reference evidence="2 3" key="1">
    <citation type="submission" date="2021-07" db="EMBL/GenBank/DDBJ databases">
        <authorList>
            <consortium name="Genoscope - CEA"/>
            <person name="William W."/>
        </authorList>
    </citation>
    <scope>NUCLEOTIDE SEQUENCE [LARGE SCALE GENOMIC DNA]</scope>
</reference>
<dbReference type="Pfam" id="PF23310">
    <property type="entry name" value="TPR_27"/>
    <property type="match status" value="1"/>
</dbReference>
<dbReference type="Proteomes" id="UP000694005">
    <property type="component" value="Chromosome A05"/>
</dbReference>
<dbReference type="Gramene" id="A05p19990.2_BraZ1">
    <property type="protein sequence ID" value="A05p19990.2_BraZ1.CDS"/>
    <property type="gene ID" value="A05g19990.2_BraZ1"/>
</dbReference>
<name>A0A8D9DJH1_BRACM</name>
<dbReference type="AlphaFoldDB" id="A0A8D9DJH1"/>
<evidence type="ECO:0000259" key="1">
    <source>
        <dbReference type="Pfam" id="PF23310"/>
    </source>
</evidence>
<dbReference type="EMBL" id="LS974621">
    <property type="protein sequence ID" value="CAG7875478.1"/>
    <property type="molecule type" value="Genomic_DNA"/>
</dbReference>
<feature type="domain" description="At2g35280-like TPR" evidence="1">
    <location>
        <begin position="6"/>
        <end position="48"/>
    </location>
</feature>